<dbReference type="GO" id="GO:0005829">
    <property type="term" value="C:cytosol"/>
    <property type="evidence" value="ECO:0007669"/>
    <property type="project" value="TreeGrafter"/>
</dbReference>
<dbReference type="PANTHER" id="PTHR43240:SF5">
    <property type="entry name" value="1,4-DIHYDROXY-2-NAPHTHOYL-COA THIOESTERASE 1"/>
    <property type="match status" value="1"/>
</dbReference>
<gene>
    <name evidence="5" type="ORF">EV640_11430</name>
</gene>
<dbReference type="GO" id="GO:0061522">
    <property type="term" value="F:1,4-dihydroxy-2-naphthoyl-CoA thioesterase activity"/>
    <property type="evidence" value="ECO:0007669"/>
    <property type="project" value="TreeGrafter"/>
</dbReference>
<dbReference type="AlphaFoldDB" id="A0A4R7FVP3"/>
<feature type="compositionally biased region" description="Polar residues" evidence="3">
    <location>
        <begin position="1"/>
        <end position="13"/>
    </location>
</feature>
<comment type="caution">
    <text evidence="5">The sequence shown here is derived from an EMBL/GenBank/DDBJ whole genome shotgun (WGS) entry which is preliminary data.</text>
</comment>
<comment type="similarity">
    <text evidence="1">Belongs to the thioesterase PaaI family.</text>
</comment>
<evidence type="ECO:0000256" key="2">
    <source>
        <dbReference type="ARBA" id="ARBA00022801"/>
    </source>
</evidence>
<dbReference type="RefSeq" id="WP_424991615.1">
    <property type="nucleotide sequence ID" value="NZ_SOAN01000014.1"/>
</dbReference>
<name>A0A4R7FVP3_9MICC</name>
<dbReference type="InterPro" id="IPR029069">
    <property type="entry name" value="HotDog_dom_sf"/>
</dbReference>
<proteinExistence type="inferred from homology"/>
<evidence type="ECO:0000256" key="1">
    <source>
        <dbReference type="ARBA" id="ARBA00008324"/>
    </source>
</evidence>
<reference evidence="5 6" key="1">
    <citation type="submission" date="2019-03" db="EMBL/GenBank/DDBJ databases">
        <title>Genomic Encyclopedia of Type Strains, Phase III (KMG-III): the genomes of soil and plant-associated and newly described type strains.</title>
        <authorList>
            <person name="Whitman W."/>
        </authorList>
    </citation>
    <scope>NUCLEOTIDE SEQUENCE [LARGE SCALE GENOMIC DNA]</scope>
    <source>
        <strain evidence="5 6">DSM 27373</strain>
    </source>
</reference>
<dbReference type="CDD" id="cd03443">
    <property type="entry name" value="PaaI_thioesterase"/>
    <property type="match status" value="1"/>
</dbReference>
<sequence length="191" mass="20382">MTSQHDATTTSHPDASGDPLAQNPLSNYPVPGAPTPFPEEEERIARMDAANIPEEYRKWTGPHGTTPLGAKMGLRYLQMGPDKMVATMPVGGNEQNVGLFHGGAHMVLAETLGSIAAILHARVNLGIDNAVVGTELGATHHRSVTEGTVTATCTPINLGRQLTSHEIVMTDDAGRRLSTARMTNMILPNRD</sequence>
<dbReference type="InterPro" id="IPR006683">
    <property type="entry name" value="Thioestr_dom"/>
</dbReference>
<keyword evidence="2" id="KW-0378">Hydrolase</keyword>
<dbReference type="Proteomes" id="UP000294506">
    <property type="component" value="Unassembled WGS sequence"/>
</dbReference>
<keyword evidence="6" id="KW-1185">Reference proteome</keyword>
<dbReference type="PANTHER" id="PTHR43240">
    <property type="entry name" value="1,4-DIHYDROXY-2-NAPHTHOYL-COA THIOESTERASE 1"/>
    <property type="match status" value="1"/>
</dbReference>
<protein>
    <submittedName>
        <fullName evidence="5">Uncharacterized protein (TIGR00369 family)</fullName>
    </submittedName>
</protein>
<evidence type="ECO:0000256" key="3">
    <source>
        <dbReference type="SAM" id="MobiDB-lite"/>
    </source>
</evidence>
<dbReference type="NCBIfam" id="TIGR00369">
    <property type="entry name" value="unchar_dom_1"/>
    <property type="match status" value="1"/>
</dbReference>
<accession>A0A4R7FVP3</accession>
<organism evidence="5 6">
    <name type="scientific">Nesterenkonia aurantiaca</name>
    <dbReference type="NCBI Taxonomy" id="1436010"/>
    <lineage>
        <taxon>Bacteria</taxon>
        <taxon>Bacillati</taxon>
        <taxon>Actinomycetota</taxon>
        <taxon>Actinomycetes</taxon>
        <taxon>Micrococcales</taxon>
        <taxon>Micrococcaceae</taxon>
        <taxon>Nesterenkonia</taxon>
    </lineage>
</organism>
<feature type="domain" description="Thioesterase" evidence="4">
    <location>
        <begin position="98"/>
        <end position="175"/>
    </location>
</feature>
<dbReference type="Pfam" id="PF03061">
    <property type="entry name" value="4HBT"/>
    <property type="match status" value="1"/>
</dbReference>
<dbReference type="Gene3D" id="3.10.129.10">
    <property type="entry name" value="Hotdog Thioesterase"/>
    <property type="match status" value="1"/>
</dbReference>
<dbReference type="InterPro" id="IPR003736">
    <property type="entry name" value="PAAI_dom"/>
</dbReference>
<feature type="region of interest" description="Disordered" evidence="3">
    <location>
        <begin position="1"/>
        <end position="40"/>
    </location>
</feature>
<evidence type="ECO:0000313" key="5">
    <source>
        <dbReference type="EMBL" id="TDS82657.1"/>
    </source>
</evidence>
<dbReference type="SUPFAM" id="SSF54637">
    <property type="entry name" value="Thioesterase/thiol ester dehydrase-isomerase"/>
    <property type="match status" value="1"/>
</dbReference>
<evidence type="ECO:0000313" key="6">
    <source>
        <dbReference type="Proteomes" id="UP000294506"/>
    </source>
</evidence>
<evidence type="ECO:0000259" key="4">
    <source>
        <dbReference type="Pfam" id="PF03061"/>
    </source>
</evidence>
<dbReference type="EMBL" id="SOAN01000014">
    <property type="protein sequence ID" value="TDS82657.1"/>
    <property type="molecule type" value="Genomic_DNA"/>
</dbReference>